<dbReference type="AlphaFoldDB" id="A0A1I2U0U9"/>
<gene>
    <name evidence="1" type="ORF">SAMN05216353_1847</name>
</gene>
<accession>A0A1I2U0U9</accession>
<proteinExistence type="predicted"/>
<protein>
    <recommendedName>
        <fullName evidence="3">Helix-turn-helix domain-containing protein</fullName>
    </recommendedName>
</protein>
<reference evidence="2" key="1">
    <citation type="submission" date="2016-10" db="EMBL/GenBank/DDBJ databases">
        <authorList>
            <person name="Varghese N."/>
            <person name="Submissions S."/>
        </authorList>
    </citation>
    <scope>NUCLEOTIDE SEQUENCE [LARGE SCALE GENOMIC DNA]</scope>
    <source>
        <strain evidence="2">FP5</strain>
    </source>
</reference>
<name>A0A1I2U0U9_9BACI</name>
<dbReference type="EMBL" id="FOOG01000084">
    <property type="protein sequence ID" value="SFG68506.1"/>
    <property type="molecule type" value="Genomic_DNA"/>
</dbReference>
<evidence type="ECO:0000313" key="1">
    <source>
        <dbReference type="EMBL" id="SFG68506.1"/>
    </source>
</evidence>
<sequence>MKQMASSLAQIFLGLCILAGSWMIADAMKENNPSGNSIEQVQVKPQSKDQLLSHSELQEYLGINQDQVEKLLPQKEGNVTKSQIPYIQIGYEYYFPVKAVDQWLEETEAAIFD</sequence>
<evidence type="ECO:0008006" key="3">
    <source>
        <dbReference type="Google" id="ProtNLM"/>
    </source>
</evidence>
<dbReference type="RefSeq" id="WP_089755035.1">
    <property type="nucleotide sequence ID" value="NZ_FOOG01000084.1"/>
</dbReference>
<organism evidence="1 2">
    <name type="scientific">Halobacillus alkaliphilus</name>
    <dbReference type="NCBI Taxonomy" id="396056"/>
    <lineage>
        <taxon>Bacteria</taxon>
        <taxon>Bacillati</taxon>
        <taxon>Bacillota</taxon>
        <taxon>Bacilli</taxon>
        <taxon>Bacillales</taxon>
        <taxon>Bacillaceae</taxon>
        <taxon>Halobacillus</taxon>
    </lineage>
</organism>
<keyword evidence="2" id="KW-1185">Reference proteome</keyword>
<dbReference type="OrthoDB" id="2886329at2"/>
<evidence type="ECO:0000313" key="2">
    <source>
        <dbReference type="Proteomes" id="UP000198897"/>
    </source>
</evidence>
<dbReference type="Proteomes" id="UP000198897">
    <property type="component" value="Unassembled WGS sequence"/>
</dbReference>